<evidence type="ECO:0000256" key="13">
    <source>
        <dbReference type="ARBA" id="ARBA00023012"/>
    </source>
</evidence>
<feature type="domain" description="Histidine kinase" evidence="16">
    <location>
        <begin position="366"/>
        <end position="584"/>
    </location>
</feature>
<feature type="domain" description="HAMP" evidence="18">
    <location>
        <begin position="172"/>
        <end position="224"/>
    </location>
</feature>
<sequence>MKIKNKLRLGFGFLFIVILFYGAVSLFFIQEISKSAKVILKNNYETLSFTKAMRTVLDENPMPLSNTEAATFNAQLIDQEHNITEVGEKQATIQLRTYFKQLTQGGNTAEQLAETERAMRQQLRTIETLNMQAIVRKNDKAHDSVNRGTILLSLVGTFTFLVLFSFSVNFPDVVAVPLRALLEGIQEIGQKNYSQRLNFNKDDEFGEVATAFNNMAARLNEWENSNLATVLSEKRRIETIIEQMQDAIIGVNERQEILFINQVARNIFNLSSDKIVGQNITELSKSNDLLQYILNNKTSPKPFKIALEHKEDYFQLESREIVVPNLADQSQQTLRIAGVSAGMVYILKNVTEYKERDEAKTNFIATISHELKTPISSVKMSLKLLKDERVGILNTEQKELLEHIQEDNNRLLKITSELLDLSQVETGNLQLNYVNVDPAQIVNYALTPVRFQAEQKGVQLEFVANSNMPQVHVDVEKTAWVLVNFLSNALRYSPEKSKVIISTRERNGQVEFSVKDQGKGIDEQYQKRLFDRYFQVPTDAQNKSGSGLGLAISRDFIEAQNGKIWVESAIGEGSVFSFSLPTAKVMNKVV</sequence>
<keyword evidence="9" id="KW-0547">Nucleotide-binding</keyword>
<dbReference type="Gene3D" id="6.10.340.10">
    <property type="match status" value="1"/>
</dbReference>
<dbReference type="SUPFAM" id="SSF55874">
    <property type="entry name" value="ATPase domain of HSP90 chaperone/DNA topoisomerase II/histidine kinase"/>
    <property type="match status" value="1"/>
</dbReference>
<dbReference type="PANTHER" id="PTHR42878">
    <property type="entry name" value="TWO-COMPONENT HISTIDINE KINASE"/>
    <property type="match status" value="1"/>
</dbReference>
<evidence type="ECO:0000313" key="19">
    <source>
        <dbReference type="EMBL" id="QJD96126.1"/>
    </source>
</evidence>
<dbReference type="GO" id="GO:0000156">
    <property type="term" value="F:phosphorelay response regulator activity"/>
    <property type="evidence" value="ECO:0007669"/>
    <property type="project" value="TreeGrafter"/>
</dbReference>
<dbReference type="SUPFAM" id="SSF55785">
    <property type="entry name" value="PYP-like sensor domain (PAS domain)"/>
    <property type="match status" value="1"/>
</dbReference>
<dbReference type="Pfam" id="PF02518">
    <property type="entry name" value="HATPase_c"/>
    <property type="match status" value="1"/>
</dbReference>
<dbReference type="GO" id="GO:0005886">
    <property type="term" value="C:plasma membrane"/>
    <property type="evidence" value="ECO:0007669"/>
    <property type="project" value="UniProtKB-SubCell"/>
</dbReference>
<evidence type="ECO:0000313" key="20">
    <source>
        <dbReference type="Proteomes" id="UP000503278"/>
    </source>
</evidence>
<dbReference type="GO" id="GO:0007234">
    <property type="term" value="P:osmosensory signaling via phosphorelay pathway"/>
    <property type="evidence" value="ECO:0007669"/>
    <property type="project" value="TreeGrafter"/>
</dbReference>
<evidence type="ECO:0000256" key="5">
    <source>
        <dbReference type="ARBA" id="ARBA00022475"/>
    </source>
</evidence>
<dbReference type="CDD" id="cd06225">
    <property type="entry name" value="HAMP"/>
    <property type="match status" value="1"/>
</dbReference>
<dbReference type="KEGG" id="mrob:HH214_09680"/>
<dbReference type="PANTHER" id="PTHR42878:SF7">
    <property type="entry name" value="SENSOR HISTIDINE KINASE GLRK"/>
    <property type="match status" value="1"/>
</dbReference>
<dbReference type="InterPro" id="IPR003594">
    <property type="entry name" value="HATPase_dom"/>
</dbReference>
<evidence type="ECO:0000256" key="4">
    <source>
        <dbReference type="ARBA" id="ARBA00012438"/>
    </source>
</evidence>
<keyword evidence="11" id="KW-0067">ATP-binding</keyword>
<keyword evidence="12 15" id="KW-1133">Transmembrane helix</keyword>
<keyword evidence="7" id="KW-0808">Transferase</keyword>
<dbReference type="InterPro" id="IPR013767">
    <property type="entry name" value="PAS_fold"/>
</dbReference>
<evidence type="ECO:0000256" key="1">
    <source>
        <dbReference type="ARBA" id="ARBA00000085"/>
    </source>
</evidence>
<dbReference type="PROSITE" id="PS50112">
    <property type="entry name" value="PAS"/>
    <property type="match status" value="1"/>
</dbReference>
<dbReference type="Gene3D" id="3.30.450.20">
    <property type="entry name" value="PAS domain"/>
    <property type="match status" value="1"/>
</dbReference>
<dbReference type="PROSITE" id="PS50885">
    <property type="entry name" value="HAMP"/>
    <property type="match status" value="1"/>
</dbReference>
<dbReference type="InterPro" id="IPR004358">
    <property type="entry name" value="Sig_transdc_His_kin-like_C"/>
</dbReference>
<dbReference type="SMART" id="SM00388">
    <property type="entry name" value="HisKA"/>
    <property type="match status" value="1"/>
</dbReference>
<evidence type="ECO:0000259" key="18">
    <source>
        <dbReference type="PROSITE" id="PS50885"/>
    </source>
</evidence>
<keyword evidence="5" id="KW-1003">Cell membrane</keyword>
<dbReference type="GO" id="GO:0030295">
    <property type="term" value="F:protein kinase activator activity"/>
    <property type="evidence" value="ECO:0007669"/>
    <property type="project" value="TreeGrafter"/>
</dbReference>
<dbReference type="GO" id="GO:0006355">
    <property type="term" value="P:regulation of DNA-templated transcription"/>
    <property type="evidence" value="ECO:0007669"/>
    <property type="project" value="InterPro"/>
</dbReference>
<dbReference type="SMART" id="SM00304">
    <property type="entry name" value="HAMP"/>
    <property type="match status" value="1"/>
</dbReference>
<accession>A0A7L5E6X7</accession>
<keyword evidence="13" id="KW-0902">Two-component regulatory system</keyword>
<evidence type="ECO:0000256" key="7">
    <source>
        <dbReference type="ARBA" id="ARBA00022679"/>
    </source>
</evidence>
<dbReference type="SUPFAM" id="SSF158472">
    <property type="entry name" value="HAMP domain-like"/>
    <property type="match status" value="1"/>
</dbReference>
<dbReference type="Gene3D" id="1.10.287.130">
    <property type="match status" value="1"/>
</dbReference>
<keyword evidence="6" id="KW-0597">Phosphoprotein</keyword>
<dbReference type="GO" id="GO:0005524">
    <property type="term" value="F:ATP binding"/>
    <property type="evidence" value="ECO:0007669"/>
    <property type="project" value="UniProtKB-KW"/>
</dbReference>
<evidence type="ECO:0000259" key="16">
    <source>
        <dbReference type="PROSITE" id="PS50109"/>
    </source>
</evidence>
<gene>
    <name evidence="19" type="ORF">HH214_09680</name>
</gene>
<keyword evidence="14 15" id="KW-0472">Membrane</keyword>
<evidence type="ECO:0000256" key="15">
    <source>
        <dbReference type="SAM" id="Phobius"/>
    </source>
</evidence>
<dbReference type="InterPro" id="IPR003661">
    <property type="entry name" value="HisK_dim/P_dom"/>
</dbReference>
<name>A0A7L5E6X7_9SPHI</name>
<keyword evidence="20" id="KW-1185">Reference proteome</keyword>
<dbReference type="EMBL" id="CP051682">
    <property type="protein sequence ID" value="QJD96126.1"/>
    <property type="molecule type" value="Genomic_DNA"/>
</dbReference>
<dbReference type="Proteomes" id="UP000503278">
    <property type="component" value="Chromosome"/>
</dbReference>
<organism evidence="19 20">
    <name type="scientific">Mucilaginibacter robiniae</name>
    <dbReference type="NCBI Taxonomy" id="2728022"/>
    <lineage>
        <taxon>Bacteria</taxon>
        <taxon>Pseudomonadati</taxon>
        <taxon>Bacteroidota</taxon>
        <taxon>Sphingobacteriia</taxon>
        <taxon>Sphingobacteriales</taxon>
        <taxon>Sphingobacteriaceae</taxon>
        <taxon>Mucilaginibacter</taxon>
    </lineage>
</organism>
<dbReference type="Gene3D" id="3.30.565.10">
    <property type="entry name" value="Histidine kinase-like ATPase, C-terminal domain"/>
    <property type="match status" value="1"/>
</dbReference>
<dbReference type="FunFam" id="3.30.565.10:FF:000023">
    <property type="entry name" value="PAS domain-containing sensor histidine kinase"/>
    <property type="match status" value="1"/>
</dbReference>
<dbReference type="SUPFAM" id="SSF47384">
    <property type="entry name" value="Homodimeric domain of signal transducing histidine kinase"/>
    <property type="match status" value="1"/>
</dbReference>
<dbReference type="EC" id="2.7.13.3" evidence="4"/>
<dbReference type="InterPro" id="IPR000014">
    <property type="entry name" value="PAS"/>
</dbReference>
<evidence type="ECO:0000256" key="2">
    <source>
        <dbReference type="ARBA" id="ARBA00004141"/>
    </source>
</evidence>
<dbReference type="Pfam" id="PF00989">
    <property type="entry name" value="PAS"/>
    <property type="match status" value="1"/>
</dbReference>
<keyword evidence="8 15" id="KW-0812">Transmembrane</keyword>
<dbReference type="PRINTS" id="PR00344">
    <property type="entry name" value="BCTRLSENSOR"/>
</dbReference>
<dbReference type="Pfam" id="PF00512">
    <property type="entry name" value="HisKA"/>
    <property type="match status" value="1"/>
</dbReference>
<evidence type="ECO:0000256" key="12">
    <source>
        <dbReference type="ARBA" id="ARBA00022989"/>
    </source>
</evidence>
<dbReference type="InterPro" id="IPR036097">
    <property type="entry name" value="HisK_dim/P_sf"/>
</dbReference>
<dbReference type="AlphaFoldDB" id="A0A7L5E6X7"/>
<keyword evidence="10" id="KW-0418">Kinase</keyword>
<dbReference type="Pfam" id="PF00672">
    <property type="entry name" value="HAMP"/>
    <property type="match status" value="1"/>
</dbReference>
<dbReference type="NCBIfam" id="TIGR00229">
    <property type="entry name" value="sensory_box"/>
    <property type="match status" value="1"/>
</dbReference>
<dbReference type="CDD" id="cd00130">
    <property type="entry name" value="PAS"/>
    <property type="match status" value="1"/>
</dbReference>
<dbReference type="InterPro" id="IPR003660">
    <property type="entry name" value="HAMP_dom"/>
</dbReference>
<evidence type="ECO:0000256" key="9">
    <source>
        <dbReference type="ARBA" id="ARBA00022741"/>
    </source>
</evidence>
<dbReference type="InterPro" id="IPR036890">
    <property type="entry name" value="HATPase_C_sf"/>
</dbReference>
<evidence type="ECO:0000256" key="3">
    <source>
        <dbReference type="ARBA" id="ARBA00004236"/>
    </source>
</evidence>
<feature type="domain" description="PAS" evidence="17">
    <location>
        <begin position="233"/>
        <end position="288"/>
    </location>
</feature>
<comment type="catalytic activity">
    <reaction evidence="1">
        <text>ATP + protein L-histidine = ADP + protein N-phospho-L-histidine.</text>
        <dbReference type="EC" id="2.7.13.3"/>
    </reaction>
</comment>
<dbReference type="RefSeq" id="WP_169607239.1">
    <property type="nucleotide sequence ID" value="NZ_CP051682.1"/>
</dbReference>
<feature type="transmembrane region" description="Helical" evidence="15">
    <location>
        <begin position="12"/>
        <end position="29"/>
    </location>
</feature>
<proteinExistence type="predicted"/>
<dbReference type="InterPro" id="IPR050351">
    <property type="entry name" value="BphY/WalK/GraS-like"/>
</dbReference>
<comment type="subcellular location">
    <subcellularLocation>
        <location evidence="3">Cell membrane</location>
    </subcellularLocation>
    <subcellularLocation>
        <location evidence="2">Membrane</location>
        <topology evidence="2">Multi-pass membrane protein</topology>
    </subcellularLocation>
</comment>
<evidence type="ECO:0000259" key="17">
    <source>
        <dbReference type="PROSITE" id="PS50112"/>
    </source>
</evidence>
<dbReference type="PROSITE" id="PS50109">
    <property type="entry name" value="HIS_KIN"/>
    <property type="match status" value="1"/>
</dbReference>
<protein>
    <recommendedName>
        <fullName evidence="4">histidine kinase</fullName>
        <ecNumber evidence="4">2.7.13.3</ecNumber>
    </recommendedName>
</protein>
<evidence type="ECO:0000256" key="6">
    <source>
        <dbReference type="ARBA" id="ARBA00022553"/>
    </source>
</evidence>
<dbReference type="SMART" id="SM00387">
    <property type="entry name" value="HATPase_c"/>
    <property type="match status" value="1"/>
</dbReference>
<evidence type="ECO:0000256" key="10">
    <source>
        <dbReference type="ARBA" id="ARBA00022777"/>
    </source>
</evidence>
<dbReference type="InterPro" id="IPR035965">
    <property type="entry name" value="PAS-like_dom_sf"/>
</dbReference>
<dbReference type="SMART" id="SM00091">
    <property type="entry name" value="PAS"/>
    <property type="match status" value="1"/>
</dbReference>
<reference evidence="19 20" key="1">
    <citation type="submission" date="2020-04" db="EMBL/GenBank/DDBJ databases">
        <title>Genome sequencing of novel species.</title>
        <authorList>
            <person name="Heo J."/>
            <person name="Kim S.-J."/>
            <person name="Kim J.-S."/>
            <person name="Hong S.-B."/>
            <person name="Kwon S.-W."/>
        </authorList>
    </citation>
    <scope>NUCLEOTIDE SEQUENCE [LARGE SCALE GENOMIC DNA]</scope>
    <source>
        <strain evidence="19 20">F39-2</strain>
    </source>
</reference>
<dbReference type="InterPro" id="IPR005467">
    <property type="entry name" value="His_kinase_dom"/>
</dbReference>
<dbReference type="CDD" id="cd00082">
    <property type="entry name" value="HisKA"/>
    <property type="match status" value="1"/>
</dbReference>
<evidence type="ECO:0000256" key="11">
    <source>
        <dbReference type="ARBA" id="ARBA00022840"/>
    </source>
</evidence>
<evidence type="ECO:0000256" key="8">
    <source>
        <dbReference type="ARBA" id="ARBA00022692"/>
    </source>
</evidence>
<dbReference type="GO" id="GO:0000155">
    <property type="term" value="F:phosphorelay sensor kinase activity"/>
    <property type="evidence" value="ECO:0007669"/>
    <property type="project" value="InterPro"/>
</dbReference>
<evidence type="ECO:0000256" key="14">
    <source>
        <dbReference type="ARBA" id="ARBA00023136"/>
    </source>
</evidence>